<dbReference type="GO" id="GO:0031992">
    <property type="term" value="F:energy transducer activity"/>
    <property type="evidence" value="ECO:0007669"/>
    <property type="project" value="InterPro"/>
</dbReference>
<dbReference type="SUPFAM" id="SSF74653">
    <property type="entry name" value="TolA/TonB C-terminal domain"/>
    <property type="match status" value="1"/>
</dbReference>
<dbReference type="InterPro" id="IPR051045">
    <property type="entry name" value="TonB-dependent_transducer"/>
</dbReference>
<keyword evidence="6 11" id="KW-0812">Transmembrane</keyword>
<dbReference type="GO" id="GO:0015031">
    <property type="term" value="P:protein transport"/>
    <property type="evidence" value="ECO:0007669"/>
    <property type="project" value="UniProtKB-KW"/>
</dbReference>
<keyword evidence="4" id="KW-1003">Cell membrane</keyword>
<dbReference type="GO" id="GO:0098797">
    <property type="term" value="C:plasma membrane protein complex"/>
    <property type="evidence" value="ECO:0007669"/>
    <property type="project" value="TreeGrafter"/>
</dbReference>
<dbReference type="NCBIfam" id="TIGR01352">
    <property type="entry name" value="tonB_Cterm"/>
    <property type="match status" value="1"/>
</dbReference>
<evidence type="ECO:0000256" key="3">
    <source>
        <dbReference type="ARBA" id="ARBA00022448"/>
    </source>
</evidence>
<comment type="similarity">
    <text evidence="2">Belongs to the TonB family.</text>
</comment>
<keyword evidence="9 11" id="KW-0472">Membrane</keyword>
<comment type="subcellular location">
    <subcellularLocation>
        <location evidence="1">Cell inner membrane</location>
        <topology evidence="1">Single-pass membrane protein</topology>
        <orientation evidence="1">Periplasmic side</orientation>
    </subcellularLocation>
</comment>
<dbReference type="InterPro" id="IPR006260">
    <property type="entry name" value="TonB/TolA_C"/>
</dbReference>
<evidence type="ECO:0000313" key="13">
    <source>
        <dbReference type="EMBL" id="POY37087.1"/>
    </source>
</evidence>
<dbReference type="Pfam" id="PF03544">
    <property type="entry name" value="TonB_C"/>
    <property type="match status" value="1"/>
</dbReference>
<evidence type="ECO:0000256" key="8">
    <source>
        <dbReference type="ARBA" id="ARBA00022989"/>
    </source>
</evidence>
<evidence type="ECO:0000256" key="11">
    <source>
        <dbReference type="SAM" id="Phobius"/>
    </source>
</evidence>
<feature type="compositionally biased region" description="Pro residues" evidence="10">
    <location>
        <begin position="81"/>
        <end position="104"/>
    </location>
</feature>
<feature type="domain" description="TonB C-terminal" evidence="12">
    <location>
        <begin position="184"/>
        <end position="274"/>
    </location>
</feature>
<dbReference type="Proteomes" id="UP000236893">
    <property type="component" value="Unassembled WGS sequence"/>
</dbReference>
<dbReference type="Gene3D" id="3.30.1150.10">
    <property type="match status" value="1"/>
</dbReference>
<keyword evidence="7" id="KW-0653">Protein transport</keyword>
<accession>A0A2S5A458</accession>
<dbReference type="PROSITE" id="PS52015">
    <property type="entry name" value="TONB_CTD"/>
    <property type="match status" value="1"/>
</dbReference>
<dbReference type="PANTHER" id="PTHR33446:SF2">
    <property type="entry name" value="PROTEIN TONB"/>
    <property type="match status" value="1"/>
</dbReference>
<reference evidence="13 14" key="1">
    <citation type="submission" date="2018-01" db="EMBL/GenBank/DDBJ databases">
        <authorList>
            <person name="Gaut B.S."/>
            <person name="Morton B.R."/>
            <person name="Clegg M.T."/>
            <person name="Duvall M.R."/>
        </authorList>
    </citation>
    <scope>NUCLEOTIDE SEQUENCE [LARGE SCALE GENOMIC DNA]</scope>
    <source>
        <strain evidence="13 14">HR-AV</strain>
    </source>
</reference>
<keyword evidence="8 11" id="KW-1133">Transmembrane helix</keyword>
<name>A0A2S5A458_9SPHI</name>
<keyword evidence="14" id="KW-1185">Reference proteome</keyword>
<keyword evidence="3" id="KW-0813">Transport</keyword>
<dbReference type="RefSeq" id="WP_103788697.1">
    <property type="nucleotide sequence ID" value="NZ_PQVF01000005.1"/>
</dbReference>
<dbReference type="GO" id="GO:0030288">
    <property type="term" value="C:outer membrane-bounded periplasmic space"/>
    <property type="evidence" value="ECO:0007669"/>
    <property type="project" value="InterPro"/>
</dbReference>
<protein>
    <submittedName>
        <fullName evidence="13">Energy transducer TonB</fullName>
    </submittedName>
</protein>
<evidence type="ECO:0000256" key="2">
    <source>
        <dbReference type="ARBA" id="ARBA00006555"/>
    </source>
</evidence>
<evidence type="ECO:0000256" key="1">
    <source>
        <dbReference type="ARBA" id="ARBA00004383"/>
    </source>
</evidence>
<dbReference type="InterPro" id="IPR003538">
    <property type="entry name" value="TonB"/>
</dbReference>
<evidence type="ECO:0000313" key="14">
    <source>
        <dbReference type="Proteomes" id="UP000236893"/>
    </source>
</evidence>
<dbReference type="GO" id="GO:0055085">
    <property type="term" value="P:transmembrane transport"/>
    <property type="evidence" value="ECO:0007669"/>
    <property type="project" value="InterPro"/>
</dbReference>
<feature type="region of interest" description="Disordered" evidence="10">
    <location>
        <begin position="139"/>
        <end position="158"/>
    </location>
</feature>
<sequence length="274" mass="30172">MAGKIDLEDSRWCEYVFEGRNKAYGAYDLRKQYSKNMKKGTILAIIFFSLGVAAPVIARIVSGIVPEDNDIKVVQSNELMAPPPVNKNEPPPPPPPSEPPPPPVRSTIKFTPPVIKKDEEVRDEEPPPVQDEIKAEVSTATVKGNDDAPPQVDEPVIGTGTGNEVVEDTQEIFYHVEENPEYPGGMEQIGKFIGKTLRYPPMARENGVQGRVTVTFVVEKDGSITDVQVLRGIGSGCDEEAARVVKAMPKWKPGKQNGKSVRVHFSLPIMFRLD</sequence>
<dbReference type="InterPro" id="IPR037682">
    <property type="entry name" value="TonB_C"/>
</dbReference>
<feature type="region of interest" description="Disordered" evidence="10">
    <location>
        <begin position="80"/>
        <end position="129"/>
    </location>
</feature>
<evidence type="ECO:0000256" key="9">
    <source>
        <dbReference type="ARBA" id="ARBA00023136"/>
    </source>
</evidence>
<dbReference type="AlphaFoldDB" id="A0A2S5A458"/>
<keyword evidence="5" id="KW-0997">Cell inner membrane</keyword>
<organism evidence="13 14">
    <name type="scientific">Solitalea longa</name>
    <dbReference type="NCBI Taxonomy" id="2079460"/>
    <lineage>
        <taxon>Bacteria</taxon>
        <taxon>Pseudomonadati</taxon>
        <taxon>Bacteroidota</taxon>
        <taxon>Sphingobacteriia</taxon>
        <taxon>Sphingobacteriales</taxon>
        <taxon>Sphingobacteriaceae</taxon>
        <taxon>Solitalea</taxon>
    </lineage>
</organism>
<dbReference type="FunFam" id="3.30.1150.10:FF:000002">
    <property type="entry name" value="Energy transducer TonB"/>
    <property type="match status" value="1"/>
</dbReference>
<dbReference type="EMBL" id="PQVF01000005">
    <property type="protein sequence ID" value="POY37087.1"/>
    <property type="molecule type" value="Genomic_DNA"/>
</dbReference>
<dbReference type="PANTHER" id="PTHR33446">
    <property type="entry name" value="PROTEIN TONB-RELATED"/>
    <property type="match status" value="1"/>
</dbReference>
<evidence type="ECO:0000256" key="4">
    <source>
        <dbReference type="ARBA" id="ARBA00022475"/>
    </source>
</evidence>
<proteinExistence type="inferred from homology"/>
<gene>
    <name evidence="13" type="ORF">C3K47_08500</name>
</gene>
<evidence type="ECO:0000256" key="7">
    <source>
        <dbReference type="ARBA" id="ARBA00022927"/>
    </source>
</evidence>
<comment type="caution">
    <text evidence="13">The sequence shown here is derived from an EMBL/GenBank/DDBJ whole genome shotgun (WGS) entry which is preliminary data.</text>
</comment>
<feature type="transmembrane region" description="Helical" evidence="11">
    <location>
        <begin position="40"/>
        <end position="61"/>
    </location>
</feature>
<evidence type="ECO:0000256" key="10">
    <source>
        <dbReference type="SAM" id="MobiDB-lite"/>
    </source>
</evidence>
<evidence type="ECO:0000259" key="12">
    <source>
        <dbReference type="PROSITE" id="PS52015"/>
    </source>
</evidence>
<evidence type="ECO:0000256" key="5">
    <source>
        <dbReference type="ARBA" id="ARBA00022519"/>
    </source>
</evidence>
<evidence type="ECO:0000256" key="6">
    <source>
        <dbReference type="ARBA" id="ARBA00022692"/>
    </source>
</evidence>
<dbReference type="PRINTS" id="PR01374">
    <property type="entry name" value="TONBPROTEIN"/>
</dbReference>
<dbReference type="OrthoDB" id="649093at2"/>
<dbReference type="GO" id="GO:0015891">
    <property type="term" value="P:siderophore transport"/>
    <property type="evidence" value="ECO:0007669"/>
    <property type="project" value="InterPro"/>
</dbReference>